<evidence type="ECO:0000313" key="7">
    <source>
        <dbReference type="Proteomes" id="UP000799539"/>
    </source>
</evidence>
<dbReference type="Proteomes" id="UP000799539">
    <property type="component" value="Unassembled WGS sequence"/>
</dbReference>
<keyword evidence="5" id="KW-0472">Membrane</keyword>
<dbReference type="InterPro" id="IPR002347">
    <property type="entry name" value="SDR_fam"/>
</dbReference>
<dbReference type="PANTHER" id="PTHR24322">
    <property type="entry name" value="PKSB"/>
    <property type="match status" value="1"/>
</dbReference>
<dbReference type="GO" id="GO:0016616">
    <property type="term" value="F:oxidoreductase activity, acting on the CH-OH group of donors, NAD or NADP as acceptor"/>
    <property type="evidence" value="ECO:0007669"/>
    <property type="project" value="TreeGrafter"/>
</dbReference>
<dbReference type="EMBL" id="ML992675">
    <property type="protein sequence ID" value="KAF2211691.1"/>
    <property type="molecule type" value="Genomic_DNA"/>
</dbReference>
<dbReference type="InterPro" id="IPR020904">
    <property type="entry name" value="Sc_DH/Rdtase_CS"/>
</dbReference>
<dbReference type="PROSITE" id="PS00061">
    <property type="entry name" value="ADH_SHORT"/>
    <property type="match status" value="1"/>
</dbReference>
<dbReference type="Gene3D" id="3.40.50.720">
    <property type="entry name" value="NAD(P)-binding Rossmann-like Domain"/>
    <property type="match status" value="1"/>
</dbReference>
<evidence type="ECO:0000256" key="1">
    <source>
        <dbReference type="ARBA" id="ARBA00006484"/>
    </source>
</evidence>
<keyword evidence="5" id="KW-0812">Transmembrane</keyword>
<protein>
    <submittedName>
        <fullName evidence="6">Uncharacterized protein</fullName>
    </submittedName>
</protein>
<dbReference type="PANTHER" id="PTHR24322:SF736">
    <property type="entry name" value="RETINOL DEHYDROGENASE 10"/>
    <property type="match status" value="1"/>
</dbReference>
<organism evidence="6 7">
    <name type="scientific">Cercospora zeae-maydis SCOH1-5</name>
    <dbReference type="NCBI Taxonomy" id="717836"/>
    <lineage>
        <taxon>Eukaryota</taxon>
        <taxon>Fungi</taxon>
        <taxon>Dikarya</taxon>
        <taxon>Ascomycota</taxon>
        <taxon>Pezizomycotina</taxon>
        <taxon>Dothideomycetes</taxon>
        <taxon>Dothideomycetidae</taxon>
        <taxon>Mycosphaerellales</taxon>
        <taxon>Mycosphaerellaceae</taxon>
        <taxon>Cercospora</taxon>
    </lineage>
</organism>
<name>A0A6A6FE79_9PEZI</name>
<dbReference type="InterPro" id="IPR036291">
    <property type="entry name" value="NAD(P)-bd_dom_sf"/>
</dbReference>
<keyword evidence="5" id="KW-1133">Transmembrane helix</keyword>
<comment type="similarity">
    <text evidence="1 4">Belongs to the short-chain dehydrogenases/reductases (SDR) family.</text>
</comment>
<proteinExistence type="inferred from homology"/>
<evidence type="ECO:0000256" key="4">
    <source>
        <dbReference type="RuleBase" id="RU000363"/>
    </source>
</evidence>
<sequence>MTNHVTSGQSRKWYHNITIDLFARVLSNSIFHPFVAWLVPLCLRSLQAPYESVEFISACAYAGLVTLFWMLSVINKRIAYGIPRTVDWDHEVVVITGGANGLGKIIAQTYGMRGASVAILDIAEPDKELEDLEDVHYYHCDIGDANAVAKVGEAIENDLGAPTILINNAGIVMKKRTWDLTARDVQLTMNVNLISHFNTIRTFLPGMLQSEVGGTIVTVASVLGKLAGSHLSDYSASKAGLIAMHNSLRAELTASDAPIGAEDIRTILVTPGQLATRLFADLDTPSNFVGPVVEPVELAKEIVQKIDAGESGEISLPLYTRWVEWTFVLPAGAQKILRIVSGIDQAMGLANAKAAKRK</sequence>
<dbReference type="AlphaFoldDB" id="A0A6A6FE79"/>
<dbReference type="PRINTS" id="PR00081">
    <property type="entry name" value="GDHRDH"/>
</dbReference>
<feature type="transmembrane region" description="Helical" evidence="5">
    <location>
        <begin position="55"/>
        <end position="74"/>
    </location>
</feature>
<gene>
    <name evidence="6" type="ORF">CERZMDRAFT_106337</name>
</gene>
<evidence type="ECO:0000256" key="5">
    <source>
        <dbReference type="SAM" id="Phobius"/>
    </source>
</evidence>
<feature type="transmembrane region" description="Helical" evidence="5">
    <location>
        <begin position="21"/>
        <end position="43"/>
    </location>
</feature>
<dbReference type="SUPFAM" id="SSF51735">
    <property type="entry name" value="NAD(P)-binding Rossmann-fold domains"/>
    <property type="match status" value="1"/>
</dbReference>
<evidence type="ECO:0000313" key="6">
    <source>
        <dbReference type="EMBL" id="KAF2211691.1"/>
    </source>
</evidence>
<dbReference type="Pfam" id="PF00106">
    <property type="entry name" value="adh_short"/>
    <property type="match status" value="1"/>
</dbReference>
<keyword evidence="3" id="KW-0560">Oxidoreductase</keyword>
<dbReference type="PRINTS" id="PR00080">
    <property type="entry name" value="SDRFAMILY"/>
</dbReference>
<keyword evidence="7" id="KW-1185">Reference proteome</keyword>
<keyword evidence="2" id="KW-0521">NADP</keyword>
<evidence type="ECO:0000256" key="3">
    <source>
        <dbReference type="ARBA" id="ARBA00023002"/>
    </source>
</evidence>
<dbReference type="OrthoDB" id="5840532at2759"/>
<evidence type="ECO:0000256" key="2">
    <source>
        <dbReference type="ARBA" id="ARBA00022857"/>
    </source>
</evidence>
<reference evidence="6" key="1">
    <citation type="journal article" date="2020" name="Stud. Mycol.">
        <title>101 Dothideomycetes genomes: a test case for predicting lifestyles and emergence of pathogens.</title>
        <authorList>
            <person name="Haridas S."/>
            <person name="Albert R."/>
            <person name="Binder M."/>
            <person name="Bloem J."/>
            <person name="Labutti K."/>
            <person name="Salamov A."/>
            <person name="Andreopoulos B."/>
            <person name="Baker S."/>
            <person name="Barry K."/>
            <person name="Bills G."/>
            <person name="Bluhm B."/>
            <person name="Cannon C."/>
            <person name="Castanera R."/>
            <person name="Culley D."/>
            <person name="Daum C."/>
            <person name="Ezra D."/>
            <person name="Gonzalez J."/>
            <person name="Henrissat B."/>
            <person name="Kuo A."/>
            <person name="Liang C."/>
            <person name="Lipzen A."/>
            <person name="Lutzoni F."/>
            <person name="Magnuson J."/>
            <person name="Mondo S."/>
            <person name="Nolan M."/>
            <person name="Ohm R."/>
            <person name="Pangilinan J."/>
            <person name="Park H.-J."/>
            <person name="Ramirez L."/>
            <person name="Alfaro M."/>
            <person name="Sun H."/>
            <person name="Tritt A."/>
            <person name="Yoshinaga Y."/>
            <person name="Zwiers L.-H."/>
            <person name="Turgeon B."/>
            <person name="Goodwin S."/>
            <person name="Spatafora J."/>
            <person name="Crous P."/>
            <person name="Grigoriev I."/>
        </authorList>
    </citation>
    <scope>NUCLEOTIDE SEQUENCE</scope>
    <source>
        <strain evidence="6">SCOH1-5</strain>
    </source>
</reference>
<accession>A0A6A6FE79</accession>